<dbReference type="Pfam" id="PF02661">
    <property type="entry name" value="Fic"/>
    <property type="match status" value="1"/>
</dbReference>
<evidence type="ECO:0000259" key="3">
    <source>
        <dbReference type="PROSITE" id="PS51459"/>
    </source>
</evidence>
<feature type="binding site" evidence="2">
    <location>
        <begin position="93"/>
        <end position="94"/>
    </location>
    <ligand>
        <name>ATP</name>
        <dbReference type="ChEBI" id="CHEBI:30616"/>
    </ligand>
</feature>
<dbReference type="Gene3D" id="1.10.3290.10">
    <property type="entry name" value="Fido-like domain"/>
    <property type="match status" value="1"/>
</dbReference>
<dbReference type="Proteomes" id="UP000078309">
    <property type="component" value="Unassembled WGS sequence"/>
</dbReference>
<dbReference type="InterPro" id="IPR003812">
    <property type="entry name" value="Fido"/>
</dbReference>
<dbReference type="PROSITE" id="PS51459">
    <property type="entry name" value="FIDO"/>
    <property type="match status" value="1"/>
</dbReference>
<feature type="active site" evidence="1">
    <location>
        <position position="51"/>
    </location>
</feature>
<dbReference type="InterPro" id="IPR036597">
    <property type="entry name" value="Fido-like_dom_sf"/>
</dbReference>
<accession>A0ABD4QWC3</accession>
<sequence length="224" mass="26868">MRYVLKRWKKHFIRYPVLFSKCRQGFISNDGKEIILYRESQRNHYQFEAIHPFLDGNGRTGRILNILFLIENDLLSQPILYLSRYIVHNKEDYYRLLLKVTEEGDWESWICFMLDAVKVTAEWTIDKVNAIVELQKQTSLYIKDSASKVYSHELVELLFEKPYLRAKDLLEREIYRSRQAGLCCNTQNNLSFDTTRRLDSYWAYQGEQTDLKYYIQLTFLVVDC</sequence>
<evidence type="ECO:0000313" key="4">
    <source>
        <dbReference type="EMBL" id="MBT2919576.1"/>
    </source>
</evidence>
<keyword evidence="2" id="KW-0067">ATP-binding</keyword>
<feature type="domain" description="Fido" evidence="3">
    <location>
        <begin position="1"/>
        <end position="115"/>
    </location>
</feature>
<evidence type="ECO:0000256" key="1">
    <source>
        <dbReference type="PIRSR" id="PIRSR640198-1"/>
    </source>
</evidence>
<proteinExistence type="predicted"/>
<dbReference type="SUPFAM" id="SSF140931">
    <property type="entry name" value="Fic-like"/>
    <property type="match status" value="1"/>
</dbReference>
<reference evidence="4 5" key="1">
    <citation type="journal article" date="2017" name="J. Fish Dis.">
        <title>Comparative assessment of Vibrio virulence in marine fish larvae.</title>
        <authorList>
            <person name="Ronneseth A."/>
            <person name="Castillo D."/>
            <person name="D'Alvise P."/>
            <person name="Tonnesen O."/>
            <person name="Haugland G."/>
            <person name="Grotkjaer T."/>
            <person name="Engell-Sorensen K."/>
            <person name="Norremark L."/>
            <person name="Bergh O."/>
            <person name="Wergeland H.I."/>
            <person name="Gram L."/>
        </authorList>
    </citation>
    <scope>NUCLEOTIDE SEQUENCE [LARGE SCALE GENOMIC DNA]</scope>
    <source>
        <strain evidence="4 5">90-11-286</strain>
    </source>
</reference>
<dbReference type="PANTHER" id="PTHR13504">
    <property type="entry name" value="FIDO DOMAIN-CONTAINING PROTEIN DDB_G0283145"/>
    <property type="match status" value="1"/>
</dbReference>
<dbReference type="Pfam" id="PF21248">
    <property type="entry name" value="SoFic-like_C"/>
    <property type="match status" value="1"/>
</dbReference>
<dbReference type="AlphaFoldDB" id="A0ABD4QWC3"/>
<dbReference type="InterPro" id="IPR040198">
    <property type="entry name" value="Fido_containing"/>
</dbReference>
<keyword evidence="2" id="KW-0547">Nucleotide-binding</keyword>
<feature type="binding site" evidence="2">
    <location>
        <begin position="55"/>
        <end position="62"/>
    </location>
    <ligand>
        <name>ATP</name>
        <dbReference type="ChEBI" id="CHEBI:30616"/>
    </ligand>
</feature>
<evidence type="ECO:0000256" key="2">
    <source>
        <dbReference type="PIRSR" id="PIRSR640198-2"/>
    </source>
</evidence>
<evidence type="ECO:0000313" key="5">
    <source>
        <dbReference type="Proteomes" id="UP000078309"/>
    </source>
</evidence>
<protein>
    <submittedName>
        <fullName evidence="4">Fic family protein</fullName>
    </submittedName>
</protein>
<dbReference type="InterPro" id="IPR048770">
    <property type="entry name" value="SoFic-like_C"/>
</dbReference>
<organism evidence="4 5">
    <name type="scientific">Vibrio anguillarum</name>
    <name type="common">Listonella anguillarum</name>
    <dbReference type="NCBI Taxonomy" id="55601"/>
    <lineage>
        <taxon>Bacteria</taxon>
        <taxon>Pseudomonadati</taxon>
        <taxon>Pseudomonadota</taxon>
        <taxon>Gammaproteobacteria</taxon>
        <taxon>Vibrionales</taxon>
        <taxon>Vibrionaceae</taxon>
        <taxon>Vibrio</taxon>
    </lineage>
</organism>
<dbReference type="EMBL" id="JAHGUI010000052">
    <property type="protein sequence ID" value="MBT2919576.1"/>
    <property type="molecule type" value="Genomic_DNA"/>
</dbReference>
<name>A0ABD4QWC3_VIBAN</name>
<comment type="caution">
    <text evidence="4">The sequence shown here is derived from an EMBL/GenBank/DDBJ whole genome shotgun (WGS) entry which is preliminary data.</text>
</comment>
<dbReference type="PANTHER" id="PTHR13504:SF35">
    <property type="entry name" value="PROTEIN ADENYLYLTRANSFERASE SOFIC"/>
    <property type="match status" value="1"/>
</dbReference>
<gene>
    <name evidence="4" type="ORF">PL14_12895</name>
</gene>